<evidence type="ECO:0000313" key="2">
    <source>
        <dbReference type="EMBL" id="EMD38079.1"/>
    </source>
</evidence>
<dbReference type="InterPro" id="IPR010730">
    <property type="entry name" value="HET"/>
</dbReference>
<dbReference type="PANTHER" id="PTHR33112">
    <property type="entry name" value="DOMAIN PROTEIN, PUTATIVE-RELATED"/>
    <property type="match status" value="1"/>
</dbReference>
<dbReference type="STRING" id="914234.M2PNR8"/>
<dbReference type="EMBL" id="KB445795">
    <property type="protein sequence ID" value="EMD38079.1"/>
    <property type="molecule type" value="Genomic_DNA"/>
</dbReference>
<keyword evidence="3" id="KW-1185">Reference proteome</keyword>
<dbReference type="PANTHER" id="PTHR33112:SF14">
    <property type="entry name" value="HETEROKARYON INCOMPATIBILITY DOMAIN-CONTAINING PROTEIN"/>
    <property type="match status" value="1"/>
</dbReference>
<dbReference type="HOGENOM" id="CLU_020536_0_0_1"/>
<proteinExistence type="predicted"/>
<dbReference type="AlphaFoldDB" id="M2PNR8"/>
<gene>
    <name evidence="2" type="ORF">CERSUDRAFT_113220</name>
</gene>
<feature type="domain" description="Heterokaryon incompatibility" evidence="1">
    <location>
        <begin position="56"/>
        <end position="143"/>
    </location>
</feature>
<name>M2PNR8_CERS8</name>
<protein>
    <recommendedName>
        <fullName evidence="1">Heterokaryon incompatibility domain-containing protein</fullName>
    </recommendedName>
</protein>
<accession>M2PNR8</accession>
<dbReference type="Proteomes" id="UP000016930">
    <property type="component" value="Unassembled WGS sequence"/>
</dbReference>
<sequence>MVQVIFQRPLSALTDVVLDIAPKATTERYRLIDCRQYTIARVLSIAECIDISSISYAAVSYVWKGNTSSEQGKTASFSVKGAEDGDPVSIDALYQACLASLLEGANWLWLDRLCIVQTSSDDKAWQIGHMYNIYQLCKVSIVLPGGISRLVPVDEETGWITRAWTLQEVTAPPRAVVLFAWECGAGEWKDERGEVIGRVTEVSSGTALVPLQDVLKACFHPVALEWTATGKPDSCDDVSPCILGTYGESSIGSLLWALEVDDADGKSMAIWRSSLLRASSRPVDMVFSIMGTFNVVLDPKRFHKNDRVGATIALAQEILRLGGKPVWLALSLDIPPSRFISSFPDFPATSI</sequence>
<evidence type="ECO:0000313" key="3">
    <source>
        <dbReference type="Proteomes" id="UP000016930"/>
    </source>
</evidence>
<dbReference type="Pfam" id="PF06985">
    <property type="entry name" value="HET"/>
    <property type="match status" value="1"/>
</dbReference>
<organism evidence="2 3">
    <name type="scientific">Ceriporiopsis subvermispora (strain B)</name>
    <name type="common">White-rot fungus</name>
    <name type="synonym">Gelatoporia subvermispora</name>
    <dbReference type="NCBI Taxonomy" id="914234"/>
    <lineage>
        <taxon>Eukaryota</taxon>
        <taxon>Fungi</taxon>
        <taxon>Dikarya</taxon>
        <taxon>Basidiomycota</taxon>
        <taxon>Agaricomycotina</taxon>
        <taxon>Agaricomycetes</taxon>
        <taxon>Polyporales</taxon>
        <taxon>Gelatoporiaceae</taxon>
        <taxon>Gelatoporia</taxon>
    </lineage>
</organism>
<feature type="non-terminal residue" evidence="2">
    <location>
        <position position="351"/>
    </location>
</feature>
<dbReference type="OrthoDB" id="5303367at2759"/>
<evidence type="ECO:0000259" key="1">
    <source>
        <dbReference type="Pfam" id="PF06985"/>
    </source>
</evidence>
<reference evidence="2 3" key="1">
    <citation type="journal article" date="2012" name="Proc. Natl. Acad. Sci. U.S.A.">
        <title>Comparative genomics of Ceriporiopsis subvermispora and Phanerochaete chrysosporium provide insight into selective ligninolysis.</title>
        <authorList>
            <person name="Fernandez-Fueyo E."/>
            <person name="Ruiz-Duenas F.J."/>
            <person name="Ferreira P."/>
            <person name="Floudas D."/>
            <person name="Hibbett D.S."/>
            <person name="Canessa P."/>
            <person name="Larrondo L.F."/>
            <person name="James T.Y."/>
            <person name="Seelenfreund D."/>
            <person name="Lobos S."/>
            <person name="Polanco R."/>
            <person name="Tello M."/>
            <person name="Honda Y."/>
            <person name="Watanabe T."/>
            <person name="Watanabe T."/>
            <person name="Ryu J.S."/>
            <person name="Kubicek C.P."/>
            <person name="Schmoll M."/>
            <person name="Gaskell J."/>
            <person name="Hammel K.E."/>
            <person name="St John F.J."/>
            <person name="Vanden Wymelenberg A."/>
            <person name="Sabat G."/>
            <person name="Splinter BonDurant S."/>
            <person name="Syed K."/>
            <person name="Yadav J.S."/>
            <person name="Doddapaneni H."/>
            <person name="Subramanian V."/>
            <person name="Lavin J.L."/>
            <person name="Oguiza J.A."/>
            <person name="Perez G."/>
            <person name="Pisabarro A.G."/>
            <person name="Ramirez L."/>
            <person name="Santoyo F."/>
            <person name="Master E."/>
            <person name="Coutinho P.M."/>
            <person name="Henrissat B."/>
            <person name="Lombard V."/>
            <person name="Magnuson J.K."/>
            <person name="Kuees U."/>
            <person name="Hori C."/>
            <person name="Igarashi K."/>
            <person name="Samejima M."/>
            <person name="Held B.W."/>
            <person name="Barry K.W."/>
            <person name="LaButti K.M."/>
            <person name="Lapidus A."/>
            <person name="Lindquist E.A."/>
            <person name="Lucas S.M."/>
            <person name="Riley R."/>
            <person name="Salamov A.A."/>
            <person name="Hoffmeister D."/>
            <person name="Schwenk D."/>
            <person name="Hadar Y."/>
            <person name="Yarden O."/>
            <person name="de Vries R.P."/>
            <person name="Wiebenga A."/>
            <person name="Stenlid J."/>
            <person name="Eastwood D."/>
            <person name="Grigoriev I.V."/>
            <person name="Berka R.M."/>
            <person name="Blanchette R.A."/>
            <person name="Kersten P."/>
            <person name="Martinez A.T."/>
            <person name="Vicuna R."/>
            <person name="Cullen D."/>
        </authorList>
    </citation>
    <scope>NUCLEOTIDE SEQUENCE [LARGE SCALE GENOMIC DNA]</scope>
    <source>
        <strain evidence="2 3">B</strain>
    </source>
</reference>